<dbReference type="SUPFAM" id="SSF52540">
    <property type="entry name" value="P-loop containing nucleoside triphosphate hydrolases"/>
    <property type="match status" value="1"/>
</dbReference>
<keyword evidence="3" id="KW-0067">ATP-binding</keyword>
<dbReference type="AlphaFoldDB" id="W1U1R0"/>
<dbReference type="InterPro" id="IPR017911">
    <property type="entry name" value="MacB-like_ATP-bd"/>
</dbReference>
<dbReference type="CDD" id="cd03255">
    <property type="entry name" value="ABC_MJ0796_LolCDE_FtsE"/>
    <property type="match status" value="1"/>
</dbReference>
<dbReference type="Proteomes" id="UP000018840">
    <property type="component" value="Unassembled WGS sequence"/>
</dbReference>
<dbReference type="InterPro" id="IPR015854">
    <property type="entry name" value="ABC_transpr_LolD-like"/>
</dbReference>
<dbReference type="Pfam" id="PF00005">
    <property type="entry name" value="ABC_tran"/>
    <property type="match status" value="1"/>
</dbReference>
<dbReference type="EMBL" id="AZMC01000293">
    <property type="protein sequence ID" value="ETI86594.1"/>
    <property type="molecule type" value="Genomic_DNA"/>
</dbReference>
<accession>W1U1R0</accession>
<keyword evidence="1" id="KW-0813">Transport</keyword>
<evidence type="ECO:0000256" key="1">
    <source>
        <dbReference type="ARBA" id="ARBA00022448"/>
    </source>
</evidence>
<dbReference type="GO" id="GO:0016887">
    <property type="term" value="F:ATP hydrolysis activity"/>
    <property type="evidence" value="ECO:0007669"/>
    <property type="project" value="InterPro"/>
</dbReference>
<evidence type="ECO:0000256" key="2">
    <source>
        <dbReference type="ARBA" id="ARBA00022741"/>
    </source>
</evidence>
<reference evidence="5 6" key="1">
    <citation type="submission" date="2013-12" db="EMBL/GenBank/DDBJ databases">
        <title>A Varibaculum cambriense genome reconstructed from a premature infant gut community with otherwise low bacterial novelty that shifts toward anaerobic metabolism during the third week of life.</title>
        <authorList>
            <person name="Brown C.T."/>
            <person name="Sharon I."/>
            <person name="Thomas B.C."/>
            <person name="Castelle C.J."/>
            <person name="Morowitz M.J."/>
            <person name="Banfield J.F."/>
        </authorList>
    </citation>
    <scope>NUCLEOTIDE SEQUENCE [LARGE SCALE GENOMIC DNA]</scope>
    <source>
        <strain evidence="6">DORA_17_25</strain>
    </source>
</reference>
<protein>
    <recommendedName>
        <fullName evidence="4">ABC transporter domain-containing protein</fullName>
    </recommendedName>
</protein>
<proteinExistence type="predicted"/>
<organism evidence="5 6">
    <name type="scientific">Negativicoccus succinicivorans DORA_17_25</name>
    <dbReference type="NCBI Taxonomy" id="1403945"/>
    <lineage>
        <taxon>Bacteria</taxon>
        <taxon>Bacillati</taxon>
        <taxon>Bacillota</taxon>
        <taxon>Negativicutes</taxon>
        <taxon>Veillonellales</taxon>
        <taxon>Veillonellaceae</taxon>
        <taxon>Negativicoccus</taxon>
    </lineage>
</organism>
<dbReference type="RefSeq" id="WP_024048487.1">
    <property type="nucleotide sequence ID" value="NZ_AZMC01000293.1"/>
</dbReference>
<keyword evidence="2" id="KW-0547">Nucleotide-binding</keyword>
<dbReference type="InterPro" id="IPR027417">
    <property type="entry name" value="P-loop_NTPase"/>
</dbReference>
<evidence type="ECO:0000259" key="4">
    <source>
        <dbReference type="PROSITE" id="PS50893"/>
    </source>
</evidence>
<name>W1U1R0_9FIRM</name>
<evidence type="ECO:0000313" key="6">
    <source>
        <dbReference type="Proteomes" id="UP000018840"/>
    </source>
</evidence>
<dbReference type="InterPro" id="IPR003439">
    <property type="entry name" value="ABC_transporter-like_ATP-bd"/>
</dbReference>
<dbReference type="PROSITE" id="PS50893">
    <property type="entry name" value="ABC_TRANSPORTER_2"/>
    <property type="match status" value="1"/>
</dbReference>
<dbReference type="GO" id="GO:0005524">
    <property type="term" value="F:ATP binding"/>
    <property type="evidence" value="ECO:0007669"/>
    <property type="project" value="UniProtKB-KW"/>
</dbReference>
<dbReference type="Gene3D" id="3.40.50.300">
    <property type="entry name" value="P-loop containing nucleotide triphosphate hydrolases"/>
    <property type="match status" value="1"/>
</dbReference>
<dbReference type="GO" id="GO:0005886">
    <property type="term" value="C:plasma membrane"/>
    <property type="evidence" value="ECO:0007669"/>
    <property type="project" value="TreeGrafter"/>
</dbReference>
<dbReference type="PANTHER" id="PTHR24220">
    <property type="entry name" value="IMPORT ATP-BINDING PROTEIN"/>
    <property type="match status" value="1"/>
</dbReference>
<sequence>MITLRNVKKSYRDGDHERTVLAIEALELGDCSQWALVGPSGSGKSTLLHLLAGLTRAQEGVIQIDGTDLTACRESQLDEFRAAHVGYVMQNFSLLPTLRARDNILAGAFFARTSDRDRADAAEELLRSVGLPERGHQLPRELSMGEQQRVAVARALIKNPDYIFADEPTASLDRATGMAVIELLQERARAAGATLIVATHDKDVAAKLDGTIRLEGGRLCCAK</sequence>
<feature type="domain" description="ABC transporter" evidence="4">
    <location>
        <begin position="2"/>
        <end position="222"/>
    </location>
</feature>
<dbReference type="SMART" id="SM00382">
    <property type="entry name" value="AAA"/>
    <property type="match status" value="1"/>
</dbReference>
<dbReference type="GO" id="GO:0022857">
    <property type="term" value="F:transmembrane transporter activity"/>
    <property type="evidence" value="ECO:0007669"/>
    <property type="project" value="TreeGrafter"/>
</dbReference>
<gene>
    <name evidence="5" type="ORF">Q612_NSC00293G0012</name>
</gene>
<dbReference type="PANTHER" id="PTHR24220:SF659">
    <property type="entry name" value="TRANSPORTER, PUTATIVE-RELATED"/>
    <property type="match status" value="1"/>
</dbReference>
<evidence type="ECO:0000313" key="5">
    <source>
        <dbReference type="EMBL" id="ETI86594.1"/>
    </source>
</evidence>
<evidence type="ECO:0000256" key="3">
    <source>
        <dbReference type="ARBA" id="ARBA00022840"/>
    </source>
</evidence>
<dbReference type="InterPro" id="IPR003593">
    <property type="entry name" value="AAA+_ATPase"/>
</dbReference>
<comment type="caution">
    <text evidence="5">The sequence shown here is derived from an EMBL/GenBank/DDBJ whole genome shotgun (WGS) entry which is preliminary data.</text>
</comment>